<name>A0ABS5ZJ00_9GAMM</name>
<dbReference type="EMBL" id="JAGSOY010000124">
    <property type="protein sequence ID" value="MBU2713954.1"/>
    <property type="molecule type" value="Genomic_DNA"/>
</dbReference>
<reference evidence="4 5" key="1">
    <citation type="submission" date="2021-04" db="EMBL/GenBank/DDBJ databases">
        <authorList>
            <person name="Pira H."/>
            <person name="Risdian C."/>
            <person name="Wink J."/>
        </authorList>
    </citation>
    <scope>NUCLEOTIDE SEQUENCE [LARGE SCALE GENOMIC DNA]</scope>
    <source>
        <strain evidence="4 5">WH53</strain>
    </source>
</reference>
<protein>
    <submittedName>
        <fullName evidence="4">Ankyrin repeat domain-containing protein</fullName>
    </submittedName>
</protein>
<dbReference type="Proteomes" id="UP000690515">
    <property type="component" value="Unassembled WGS sequence"/>
</dbReference>
<dbReference type="InterPro" id="IPR036770">
    <property type="entry name" value="Ankyrin_rpt-contain_sf"/>
</dbReference>
<feature type="repeat" description="ANK" evidence="3">
    <location>
        <begin position="203"/>
        <end position="235"/>
    </location>
</feature>
<dbReference type="PANTHER" id="PTHR23206">
    <property type="entry name" value="MASK PROTEIN"/>
    <property type="match status" value="1"/>
</dbReference>
<accession>A0ABS5ZJ00</accession>
<keyword evidence="2 3" id="KW-0040">ANK repeat</keyword>
<proteinExistence type="predicted"/>
<dbReference type="InterPro" id="IPR051631">
    <property type="entry name" value="Ankyrin-KH/SAM_domain"/>
</dbReference>
<dbReference type="RefSeq" id="WP_215822230.1">
    <property type="nucleotide sequence ID" value="NZ_JAGSOY010000124.1"/>
</dbReference>
<dbReference type="SMART" id="SM00248">
    <property type="entry name" value="ANK"/>
    <property type="match status" value="6"/>
</dbReference>
<evidence type="ECO:0000313" key="5">
    <source>
        <dbReference type="Proteomes" id="UP000690515"/>
    </source>
</evidence>
<dbReference type="PROSITE" id="PS50088">
    <property type="entry name" value="ANK_REPEAT"/>
    <property type="match status" value="2"/>
</dbReference>
<evidence type="ECO:0000313" key="4">
    <source>
        <dbReference type="EMBL" id="MBU2713954.1"/>
    </source>
</evidence>
<gene>
    <name evidence="4" type="ORF">KCG35_23140</name>
</gene>
<dbReference type="PANTHER" id="PTHR23206:SF7">
    <property type="entry name" value="PROTEIN KINASE DOMAIN-CONTAINING PROTEIN"/>
    <property type="match status" value="1"/>
</dbReference>
<evidence type="ECO:0000256" key="1">
    <source>
        <dbReference type="ARBA" id="ARBA00022737"/>
    </source>
</evidence>
<dbReference type="Gene3D" id="1.25.40.20">
    <property type="entry name" value="Ankyrin repeat-containing domain"/>
    <property type="match status" value="2"/>
</dbReference>
<evidence type="ECO:0000256" key="2">
    <source>
        <dbReference type="ARBA" id="ARBA00023043"/>
    </source>
</evidence>
<dbReference type="Pfam" id="PF12796">
    <property type="entry name" value="Ank_2"/>
    <property type="match status" value="2"/>
</dbReference>
<sequence>MNVFELFFSWEAKESSISSEKIVKQFSGLYVSMDERKEILLDIEKGMLNLKGKSGINVKKSNDGDSEVLVENFLSDIVLALHFLGYKNINVIIYGDKYKDDCEYPIVISVLVNNGVVKKYIQSTDVRESKSEIDANLFRAVINGDYMKCHELLLEGANPEAIVQHLPVIIHAIENNNEQIIKLFLKFGANPDIAGAVCDCDYYVMSALMWACYNDNIEIVKLLVDYGANINWENKKGENVFKIAVSNSSVELLEWLIQKGIKKCWRKDGTGWGMLSMLINSEYESMKFKYLINIIDDVDVSENNKVGKTKNVKTPLMEAVLNSNLDAVNILIENKANVNFVNKKFKCTALDMAIEYSVNDKNDIIKALKSAGAKTFEELKTEDKA</sequence>
<keyword evidence="1" id="KW-0677">Repeat</keyword>
<comment type="caution">
    <text evidence="4">The sequence shown here is derived from an EMBL/GenBank/DDBJ whole genome shotgun (WGS) entry which is preliminary data.</text>
</comment>
<keyword evidence="5" id="KW-1185">Reference proteome</keyword>
<evidence type="ECO:0000256" key="3">
    <source>
        <dbReference type="PROSITE-ProRule" id="PRU00023"/>
    </source>
</evidence>
<dbReference type="SUPFAM" id="SSF48403">
    <property type="entry name" value="Ankyrin repeat"/>
    <property type="match status" value="1"/>
</dbReference>
<dbReference type="InterPro" id="IPR002110">
    <property type="entry name" value="Ankyrin_rpt"/>
</dbReference>
<dbReference type="PROSITE" id="PS50297">
    <property type="entry name" value="ANK_REP_REGION"/>
    <property type="match status" value="2"/>
</dbReference>
<organism evidence="4 5">
    <name type="scientific">Zooshikella harenae</name>
    <dbReference type="NCBI Taxonomy" id="2827238"/>
    <lineage>
        <taxon>Bacteria</taxon>
        <taxon>Pseudomonadati</taxon>
        <taxon>Pseudomonadota</taxon>
        <taxon>Gammaproteobacteria</taxon>
        <taxon>Oceanospirillales</taxon>
        <taxon>Zooshikellaceae</taxon>
        <taxon>Zooshikella</taxon>
    </lineage>
</organism>
<feature type="repeat" description="ANK" evidence="3">
    <location>
        <begin position="311"/>
        <end position="343"/>
    </location>
</feature>